<protein>
    <submittedName>
        <fullName evidence="3">Uncharacterized protein</fullName>
    </submittedName>
</protein>
<keyword evidence="4" id="KW-1185">Reference proteome</keyword>
<proteinExistence type="predicted"/>
<comment type="caution">
    <text evidence="3">The sequence shown here is derived from an EMBL/GenBank/DDBJ whole genome shotgun (WGS) entry which is preliminary data.</text>
</comment>
<evidence type="ECO:0000313" key="4">
    <source>
        <dbReference type="Proteomes" id="UP001307849"/>
    </source>
</evidence>
<feature type="signal peptide" evidence="2">
    <location>
        <begin position="1"/>
        <end position="16"/>
    </location>
</feature>
<sequence>MKFLLPTILLLSAATALPTEKVKPEPKLKKVSTHPDPRPNVQVAQLAQTCDSTKQIFCAEGLSCFLVAQQTGSDKTSHQGVCIDATKQVNNKEHPEFVDDLLRNVVGWTPNRPKKNVEQNQES</sequence>
<accession>A0AAN8RR99</accession>
<dbReference type="Proteomes" id="UP001307849">
    <property type="component" value="Unassembled WGS sequence"/>
</dbReference>
<evidence type="ECO:0000313" key="3">
    <source>
        <dbReference type="EMBL" id="KAK6513118.1"/>
    </source>
</evidence>
<feature type="region of interest" description="Disordered" evidence="1">
    <location>
        <begin position="20"/>
        <end position="39"/>
    </location>
</feature>
<feature type="compositionally biased region" description="Basic and acidic residues" evidence="1">
    <location>
        <begin position="20"/>
        <end position="37"/>
    </location>
</feature>
<dbReference type="EMBL" id="JAVHJM010000006">
    <property type="protein sequence ID" value="KAK6513118.1"/>
    <property type="molecule type" value="Genomic_DNA"/>
</dbReference>
<evidence type="ECO:0000256" key="1">
    <source>
        <dbReference type="SAM" id="MobiDB-lite"/>
    </source>
</evidence>
<dbReference type="AlphaFoldDB" id="A0AAN8RR99"/>
<keyword evidence="2" id="KW-0732">Signal</keyword>
<reference evidence="3 4" key="1">
    <citation type="submission" date="2019-10" db="EMBL/GenBank/DDBJ databases">
        <authorList>
            <person name="Palmer J.M."/>
        </authorList>
    </citation>
    <scope>NUCLEOTIDE SEQUENCE [LARGE SCALE GENOMIC DNA]</scope>
    <source>
        <strain evidence="3 4">TWF506</strain>
    </source>
</reference>
<gene>
    <name evidence="3" type="ORF">TWF506_009284</name>
</gene>
<organism evidence="3 4">
    <name type="scientific">Arthrobotrys conoides</name>
    <dbReference type="NCBI Taxonomy" id="74498"/>
    <lineage>
        <taxon>Eukaryota</taxon>
        <taxon>Fungi</taxon>
        <taxon>Dikarya</taxon>
        <taxon>Ascomycota</taxon>
        <taxon>Pezizomycotina</taxon>
        <taxon>Orbiliomycetes</taxon>
        <taxon>Orbiliales</taxon>
        <taxon>Orbiliaceae</taxon>
        <taxon>Arthrobotrys</taxon>
    </lineage>
</organism>
<name>A0AAN8RR99_9PEZI</name>
<evidence type="ECO:0000256" key="2">
    <source>
        <dbReference type="SAM" id="SignalP"/>
    </source>
</evidence>
<feature type="chain" id="PRO_5042899306" evidence="2">
    <location>
        <begin position="17"/>
        <end position="123"/>
    </location>
</feature>